<feature type="compositionally biased region" description="Polar residues" evidence="5">
    <location>
        <begin position="320"/>
        <end position="344"/>
    </location>
</feature>
<evidence type="ECO:0000256" key="1">
    <source>
        <dbReference type="ARBA" id="ARBA00022473"/>
    </source>
</evidence>
<evidence type="ECO:0000256" key="3">
    <source>
        <dbReference type="ARBA" id="ARBA00038386"/>
    </source>
</evidence>
<feature type="compositionally biased region" description="Low complexity" evidence="5">
    <location>
        <begin position="477"/>
        <end position="503"/>
    </location>
</feature>
<keyword evidence="1" id="KW-0217">Developmental protein</keyword>
<feature type="compositionally biased region" description="Low complexity" evidence="5">
    <location>
        <begin position="804"/>
        <end position="822"/>
    </location>
</feature>
<feature type="region of interest" description="Disordered" evidence="5">
    <location>
        <begin position="745"/>
        <end position="893"/>
    </location>
</feature>
<dbReference type="FunFam" id="1.25.40.20:FF:000198">
    <property type="entry name" value="Myosin binding subunit, isoform P"/>
    <property type="match status" value="1"/>
</dbReference>
<reference evidence="7" key="2">
    <citation type="submission" date="2020-10" db="UniProtKB">
        <authorList>
            <consortium name="WormBaseParasite"/>
        </authorList>
    </citation>
    <scope>IDENTIFICATION</scope>
</reference>
<feature type="compositionally biased region" description="Basic residues" evidence="5">
    <location>
        <begin position="766"/>
        <end position="778"/>
    </location>
</feature>
<feature type="compositionally biased region" description="Pro residues" evidence="5">
    <location>
        <begin position="713"/>
        <end position="726"/>
    </location>
</feature>
<sequence>MVHNAEDGIDAMDHQMLQSKMAIANNVLKKRKEQLKEWESSVMNALPPVRRAPDRTKVSFQDSDVFMSACVSGDEEEVVDLLDKGADINVTTIDGVTPLHQAVIDLQIDTIKFLLKYGADINAQDNEGWTPLHAAVCCGNLDIIKILCENGADLSYVNSDKELAIDLTDDPEIREYLENELNARNIDTEECREREFNTMMRDCTDWIRNGRYLDKPHPRTGATALHVAASKGYNQLIGMLIRAGADVNAQDSEGWTPLHAAAHWGEKDACRILLENGAKLSDLNAADQDVLRVADKSIVPYLEEIAAKIAASKAGPAVQPSASANNVLQSTTNPPSVSATTPKRSSVPRLLSTDEKISITKKDEHDENVSLVLGSAPSSPTTEAPPPHTPVSLTVLAQASSTSPPRVTTAVKNPKSGSPDVDAPPAKRVAANSATPETTNAVFRGFKAEKSESASSVGTPSVAAVLPAPRFGPGGDAANSASSLAKSGSASSTASNPSRYSASQPASPSMTSAILATQKPPPAPIRSVRMAHGTSASTSSRSAPLSESEDLEDEAMDEEQPLLEDNTGSGVSSIRTTSRSVSTKDSSSNLYSSDQSVECIVKVPSASMGSTSSPGTTPRPQWPPTSTAASRPTFPHVTASTAAATSRTSPSPTSEASGSPLVSPTTTQRKPVVSNSASAPSSTPWVPHLKTSILSNVGGRVQAFNVNGATAPTPAPAGVRPPPVTAPKPLLTSPAHQQKYTATIRSWQTPPTQPIPQKESEAERKAKSRQQRANRRSTQHVTADQLNEARAASEDLLGQTKWRSTTLQSATTTAPTSTTVTLNNDLRTLPPSSITHSDKPSAITTTATSKRSPPSIVDVGFSDNDDDHHHHGGLHAAAVGQPTPPHATPSANRVRRSQIVRANRRGTGPVDYEALSAASEASHANTDGPENLASRFANVTVRPRPTPTKQSVPEEALILQIRYLSSSVCAFAAS</sequence>
<feature type="compositionally biased region" description="Polar residues" evidence="5">
    <location>
        <begin position="504"/>
        <end position="515"/>
    </location>
</feature>
<feature type="compositionally biased region" description="Low complexity" evidence="5">
    <location>
        <begin position="604"/>
        <end position="618"/>
    </location>
</feature>
<feature type="compositionally biased region" description="Low complexity" evidence="5">
    <location>
        <begin position="671"/>
        <end position="682"/>
    </location>
</feature>
<dbReference type="PANTHER" id="PTHR24179">
    <property type="entry name" value="PROTEIN PHOSPHATASE 1 REGULATORY SUBUNIT 12"/>
    <property type="match status" value="1"/>
</dbReference>
<dbReference type="PROSITE" id="PS50297">
    <property type="entry name" value="ANK_REP_REGION"/>
    <property type="match status" value="4"/>
</dbReference>
<evidence type="ECO:0000256" key="5">
    <source>
        <dbReference type="SAM" id="MobiDB-lite"/>
    </source>
</evidence>
<name>A0A7E4W8C5_PANRE</name>
<evidence type="ECO:0000313" key="6">
    <source>
        <dbReference type="Proteomes" id="UP000492821"/>
    </source>
</evidence>
<feature type="region of interest" description="Disordered" evidence="5">
    <location>
        <begin position="449"/>
        <end position="687"/>
    </location>
</feature>
<dbReference type="PRINTS" id="PR01415">
    <property type="entry name" value="ANKYRIN"/>
</dbReference>
<feature type="compositionally biased region" description="Polar residues" evidence="5">
    <location>
        <begin position="842"/>
        <end position="852"/>
    </location>
</feature>
<dbReference type="PANTHER" id="PTHR24179:SF21">
    <property type="entry name" value="MYOSIN BINDING SUBUNIT, ISOFORM O"/>
    <property type="match status" value="1"/>
</dbReference>
<dbReference type="InterPro" id="IPR036770">
    <property type="entry name" value="Ankyrin_rpt-contain_sf"/>
</dbReference>
<feature type="repeat" description="ANK" evidence="4">
    <location>
        <begin position="220"/>
        <end position="252"/>
    </location>
</feature>
<dbReference type="InterPro" id="IPR051226">
    <property type="entry name" value="PP1_Regulatory_Subunit"/>
</dbReference>
<dbReference type="Proteomes" id="UP000492821">
    <property type="component" value="Unassembled WGS sequence"/>
</dbReference>
<keyword evidence="4" id="KW-0040">ANK repeat</keyword>
<dbReference type="Pfam" id="PF12796">
    <property type="entry name" value="Ank_2"/>
    <property type="match status" value="2"/>
</dbReference>
<feature type="region of interest" description="Disordered" evidence="5">
    <location>
        <begin position="314"/>
        <end position="355"/>
    </location>
</feature>
<dbReference type="SUPFAM" id="SSF48403">
    <property type="entry name" value="Ankyrin repeat"/>
    <property type="match status" value="1"/>
</dbReference>
<proteinExistence type="inferred from homology"/>
<dbReference type="Gene3D" id="1.25.40.20">
    <property type="entry name" value="Ankyrin repeat-containing domain"/>
    <property type="match status" value="2"/>
</dbReference>
<feature type="region of interest" description="Disordered" evidence="5">
    <location>
        <begin position="707"/>
        <end position="731"/>
    </location>
</feature>
<feature type="compositionally biased region" description="Acidic residues" evidence="5">
    <location>
        <begin position="547"/>
        <end position="562"/>
    </location>
</feature>
<dbReference type="FunFam" id="1.25.40.20:FF:000876">
    <property type="entry name" value="Protein phosphatase 1 regulatory subunit 12A"/>
    <property type="match status" value="1"/>
</dbReference>
<accession>A0A7E4W8C5</accession>
<dbReference type="WBParaSite" id="Pan_g7648.t1">
    <property type="protein sequence ID" value="Pan_g7648.t1"/>
    <property type="gene ID" value="Pan_g7648"/>
</dbReference>
<protein>
    <submittedName>
        <fullName evidence="7">ANK_REP_REGION domain-containing protein</fullName>
    </submittedName>
</protein>
<feature type="repeat" description="ANK" evidence="4">
    <location>
        <begin position="127"/>
        <end position="159"/>
    </location>
</feature>
<feature type="compositionally biased region" description="Polar residues" evidence="5">
    <location>
        <begin position="823"/>
        <end position="835"/>
    </location>
</feature>
<feature type="repeat" description="ANK" evidence="4">
    <location>
        <begin position="94"/>
        <end position="126"/>
    </location>
</feature>
<feature type="compositionally biased region" description="Low complexity" evidence="5">
    <location>
        <begin position="638"/>
        <end position="657"/>
    </location>
</feature>
<organism evidence="6 7">
    <name type="scientific">Panagrellus redivivus</name>
    <name type="common">Microworm</name>
    <dbReference type="NCBI Taxonomy" id="6233"/>
    <lineage>
        <taxon>Eukaryota</taxon>
        <taxon>Metazoa</taxon>
        <taxon>Ecdysozoa</taxon>
        <taxon>Nematoda</taxon>
        <taxon>Chromadorea</taxon>
        <taxon>Rhabditida</taxon>
        <taxon>Tylenchina</taxon>
        <taxon>Panagrolaimomorpha</taxon>
        <taxon>Panagrolaimoidea</taxon>
        <taxon>Panagrolaimidae</taxon>
        <taxon>Panagrellus</taxon>
    </lineage>
</organism>
<dbReference type="GO" id="GO:0004857">
    <property type="term" value="F:enzyme inhibitor activity"/>
    <property type="evidence" value="ECO:0007669"/>
    <property type="project" value="TreeGrafter"/>
</dbReference>
<keyword evidence="2" id="KW-0677">Repeat</keyword>
<evidence type="ECO:0000256" key="4">
    <source>
        <dbReference type="PROSITE-ProRule" id="PRU00023"/>
    </source>
</evidence>
<feature type="compositionally biased region" description="Low complexity" evidence="5">
    <location>
        <begin position="567"/>
        <end position="596"/>
    </location>
</feature>
<dbReference type="SMART" id="SM00248">
    <property type="entry name" value="ANK"/>
    <property type="match status" value="5"/>
</dbReference>
<dbReference type="Gene3D" id="6.10.140.390">
    <property type="match status" value="1"/>
</dbReference>
<dbReference type="PROSITE" id="PS50088">
    <property type="entry name" value="ANK_REPEAT"/>
    <property type="match status" value="4"/>
</dbReference>
<feature type="repeat" description="ANK" evidence="4">
    <location>
        <begin position="253"/>
        <end position="285"/>
    </location>
</feature>
<keyword evidence="6" id="KW-1185">Reference proteome</keyword>
<feature type="region of interest" description="Disordered" evidence="5">
    <location>
        <begin position="368"/>
        <end position="436"/>
    </location>
</feature>
<dbReference type="AlphaFoldDB" id="A0A7E4W8C5"/>
<dbReference type="GO" id="GO:0019208">
    <property type="term" value="F:phosphatase regulator activity"/>
    <property type="evidence" value="ECO:0007669"/>
    <property type="project" value="TreeGrafter"/>
</dbReference>
<dbReference type="InterPro" id="IPR002110">
    <property type="entry name" value="Ankyrin_rpt"/>
</dbReference>
<evidence type="ECO:0000256" key="2">
    <source>
        <dbReference type="ARBA" id="ARBA00022737"/>
    </source>
</evidence>
<feature type="compositionally biased region" description="Polar residues" evidence="5">
    <location>
        <begin position="660"/>
        <end position="669"/>
    </location>
</feature>
<comment type="similarity">
    <text evidence="3">Belongs to the NRARP family.</text>
</comment>
<feature type="compositionally biased region" description="Low complexity" evidence="5">
    <location>
        <begin position="534"/>
        <end position="546"/>
    </location>
</feature>
<feature type="compositionally biased region" description="Polar residues" evidence="5">
    <location>
        <begin position="391"/>
        <end position="406"/>
    </location>
</feature>
<dbReference type="GO" id="GO:0005737">
    <property type="term" value="C:cytoplasm"/>
    <property type="evidence" value="ECO:0007669"/>
    <property type="project" value="TreeGrafter"/>
</dbReference>
<reference evidence="6" key="1">
    <citation type="journal article" date="2013" name="Genetics">
        <title>The draft genome and transcriptome of Panagrellus redivivus are shaped by the harsh demands of a free-living lifestyle.</title>
        <authorList>
            <person name="Srinivasan J."/>
            <person name="Dillman A.R."/>
            <person name="Macchietto M.G."/>
            <person name="Heikkinen L."/>
            <person name="Lakso M."/>
            <person name="Fracchia K.M."/>
            <person name="Antoshechkin I."/>
            <person name="Mortazavi A."/>
            <person name="Wong G."/>
            <person name="Sternberg P.W."/>
        </authorList>
    </citation>
    <scope>NUCLEOTIDE SEQUENCE [LARGE SCALE GENOMIC DNA]</scope>
    <source>
        <strain evidence="6">MT8872</strain>
    </source>
</reference>
<evidence type="ECO:0000313" key="7">
    <source>
        <dbReference type="WBParaSite" id="Pan_g7648.t1"/>
    </source>
</evidence>